<evidence type="ECO:0000259" key="1">
    <source>
        <dbReference type="Pfam" id="PF09818"/>
    </source>
</evidence>
<dbReference type="InterPro" id="IPR049069">
    <property type="entry name" value="MRB1590-like_C"/>
</dbReference>
<dbReference type="KEGG" id="vbl:L21SP4_01263"/>
<dbReference type="Proteomes" id="UP000035268">
    <property type="component" value="Chromosome"/>
</dbReference>
<protein>
    <submittedName>
        <fullName evidence="4">Putative ATPase of the ABC class</fullName>
    </submittedName>
</protein>
<gene>
    <name evidence="4" type="ORF">L21SP4_01263</name>
</gene>
<feature type="domain" description="ATPase of the ABC class N-terminal" evidence="2">
    <location>
        <begin position="7"/>
        <end position="174"/>
    </location>
</feature>
<proteinExistence type="predicted"/>
<dbReference type="Pfam" id="PF09818">
    <property type="entry name" value="ABC_ATPase"/>
    <property type="match status" value="1"/>
</dbReference>
<accession>A0A0G3EDF3</accession>
<feature type="domain" description="MRB1590-like C-terminal" evidence="3">
    <location>
        <begin position="481"/>
        <end position="573"/>
    </location>
</feature>
<dbReference type="PANTHER" id="PTHR38149">
    <property type="entry name" value="ATPASE"/>
    <property type="match status" value="1"/>
</dbReference>
<dbReference type="InterPro" id="IPR046834">
    <property type="entry name" value="ABC_ATPase_C"/>
</dbReference>
<name>A0A0G3EDF3_9BACT</name>
<dbReference type="PANTHER" id="PTHR38149:SF1">
    <property type="entry name" value="ATPASE"/>
    <property type="match status" value="1"/>
</dbReference>
<feature type="domain" description="ATPase of the ABC class C-terminal" evidence="1">
    <location>
        <begin position="180"/>
        <end position="432"/>
    </location>
</feature>
<sequence>MIEKHEFHRMLRELDGKPFADYERLIQDCDFGRFVLRVAESGFNAEQPRLAFTLRIPQNLAGFPADLFDSPVRRTALEDCLIRSFDAELARMAQFGPDGTARRHIYVASPGQAILPRTAMLVTKEYVEARIWISLPYKTLPYAFGQDERVIDGGAAERIFFDELPVAVNAGMLYCNVDRDYVQQAVCLMEDATRVRQLLPTRGLVSFIGEGALTARRCLDGTPDTETGEPLMVDEDQMAELEVPNAGTVRGLGIPAGLTVIVCEGGRERRDLIRALSDGIYNHVLGDGREMVVTVSDAVHIGSELGRSIRRMDLSPFYADGDTRDAWVDYSTECADAFESQAASTMEALESGGRVLIFDEDSSSPEFLSGAPAGRGLLEKPERIPISSRARAMVDDLGLSMIVVGSSLTAEYLSSADTVFRFEGNRLTQIDAGAADGHYPEPPHAPAVDLPALLDRSRWVMPGSLDPTSGVDDTAIGVVSGHEIRFGRSTVDLSGVTQIADVHQMNTIGHVLYYARLRFMDTGSSLREVLDLIDRDLTNQGLVGLTRDLRGDLARPRRHEIAAALNRLRAFRVSHATQ</sequence>
<organism evidence="4 5">
    <name type="scientific">Kiritimatiella glycovorans</name>
    <dbReference type="NCBI Taxonomy" id="1307763"/>
    <lineage>
        <taxon>Bacteria</taxon>
        <taxon>Pseudomonadati</taxon>
        <taxon>Kiritimatiellota</taxon>
        <taxon>Kiritimatiellia</taxon>
        <taxon>Kiritimatiellales</taxon>
        <taxon>Kiritimatiellaceae</taxon>
        <taxon>Kiritimatiella</taxon>
    </lineage>
</organism>
<reference evidence="4 5" key="2">
    <citation type="journal article" date="2016" name="ISME J.">
        <title>Characterization of the first cultured representative of Verrucomicrobia subdivision 5 indicates the proposal of a novel phylum.</title>
        <authorList>
            <person name="Spring S."/>
            <person name="Bunk B."/>
            <person name="Sproer C."/>
            <person name="Schumann P."/>
            <person name="Rohde M."/>
            <person name="Tindall B.J."/>
            <person name="Klenk H.P."/>
        </authorList>
    </citation>
    <scope>NUCLEOTIDE SEQUENCE [LARGE SCALE GENOMIC DNA]</scope>
    <source>
        <strain evidence="4 5">L21-Fru-AB</strain>
    </source>
</reference>
<dbReference type="EMBL" id="CP010904">
    <property type="protein sequence ID" value="AKJ64511.1"/>
    <property type="molecule type" value="Genomic_DNA"/>
</dbReference>
<dbReference type="OrthoDB" id="9809999at2"/>
<reference evidence="5" key="1">
    <citation type="submission" date="2015-02" db="EMBL/GenBank/DDBJ databases">
        <title>Description and complete genome sequence of the first cultured representative of the subdivision 5 of the Verrucomicrobia phylum.</title>
        <authorList>
            <person name="Spring S."/>
            <person name="Bunk B."/>
            <person name="Sproer C."/>
            <person name="Klenk H.-P."/>
        </authorList>
    </citation>
    <scope>NUCLEOTIDE SEQUENCE [LARGE SCALE GENOMIC DNA]</scope>
    <source>
        <strain evidence="5">L21-Fru-AB</strain>
    </source>
</reference>
<evidence type="ECO:0000313" key="4">
    <source>
        <dbReference type="EMBL" id="AKJ64511.1"/>
    </source>
</evidence>
<evidence type="ECO:0000259" key="2">
    <source>
        <dbReference type="Pfam" id="PF20446"/>
    </source>
</evidence>
<evidence type="ECO:0000259" key="3">
    <source>
        <dbReference type="Pfam" id="PF21117"/>
    </source>
</evidence>
<dbReference type="Pfam" id="PF21117">
    <property type="entry name" value="MRB1590_C"/>
    <property type="match status" value="1"/>
</dbReference>
<dbReference type="Pfam" id="PF20446">
    <property type="entry name" value="ABC_N"/>
    <property type="match status" value="1"/>
</dbReference>
<dbReference type="InterPro" id="IPR019195">
    <property type="entry name" value="ABC_ATPase_put"/>
</dbReference>
<dbReference type="RefSeq" id="WP_052881840.1">
    <property type="nucleotide sequence ID" value="NZ_CP010904.1"/>
</dbReference>
<evidence type="ECO:0000313" key="5">
    <source>
        <dbReference type="Proteomes" id="UP000035268"/>
    </source>
</evidence>
<dbReference type="InterPro" id="IPR046833">
    <property type="entry name" value="ABC_N"/>
</dbReference>
<dbReference type="AlphaFoldDB" id="A0A0G3EDF3"/>
<keyword evidence="5" id="KW-1185">Reference proteome</keyword>
<dbReference type="STRING" id="1307763.L21SP4_01263"/>